<accession>A0A5N5UL64</accession>
<dbReference type="EMBL" id="QMDY01000005">
    <property type="protein sequence ID" value="KAB7517415.1"/>
    <property type="molecule type" value="Genomic_DNA"/>
</dbReference>
<comment type="caution">
    <text evidence="3">The sequence shown here is derived from an EMBL/GenBank/DDBJ whole genome shotgun (WGS) entry which is preliminary data.</text>
</comment>
<dbReference type="EMBL" id="QJOW01000001">
    <property type="protein sequence ID" value="KAB7518352.1"/>
    <property type="molecule type" value="Genomic_DNA"/>
</dbReference>
<evidence type="ECO:0000313" key="2">
    <source>
        <dbReference type="EMBL" id="KAB7517415.1"/>
    </source>
</evidence>
<keyword evidence="6" id="KW-1185">Reference proteome</keyword>
<organism evidence="3 5">
    <name type="scientific">Halosegnis rubeus</name>
    <dbReference type="NCBI Taxonomy" id="2212850"/>
    <lineage>
        <taxon>Archaea</taxon>
        <taxon>Methanobacteriati</taxon>
        <taxon>Methanobacteriota</taxon>
        <taxon>Stenosarchaea group</taxon>
        <taxon>Halobacteria</taxon>
        <taxon>Halobacteriales</taxon>
        <taxon>Natronomonadaceae</taxon>
        <taxon>Halosegnis</taxon>
    </lineage>
</organism>
<dbReference type="Proteomes" id="UP000326865">
    <property type="component" value="Unassembled WGS sequence"/>
</dbReference>
<evidence type="ECO:0000313" key="4">
    <source>
        <dbReference type="Proteomes" id="UP000326207"/>
    </source>
</evidence>
<accession>A0A5N5U6R1</accession>
<dbReference type="OrthoDB" id="275144at2157"/>
<dbReference type="Proteomes" id="UP000326207">
    <property type="component" value="Unassembled WGS sequence"/>
</dbReference>
<sequence length="212" mass="23834">MTEATVVEFDTAGAAADERLVREYLLSARDRLLSTDACERCGFLRYGHDPGRPGGQVRLHLRGEVELLVAAERDRWDELVEEGLARSWQEVGPDDDTETFGPRGDALVDDLQFLATAMARPLYEEYDDLTDLAPVDTHPDGGPVPAGWWTLLHFLSNHRALTAREEIDASFEAMRNRLLSLGARDPTQAERKIETLQEDLDDLRGEIESTRE</sequence>
<evidence type="ECO:0000313" key="6">
    <source>
        <dbReference type="Proteomes" id="UP000326865"/>
    </source>
</evidence>
<protein>
    <submittedName>
        <fullName evidence="3">Uncharacterized protein</fullName>
    </submittedName>
</protein>
<gene>
    <name evidence="1" type="ORF">DM867_10665</name>
    <name evidence="3" type="ORF">DMP03_03070</name>
    <name evidence="2" type="ORF">DP108_10410</name>
</gene>
<evidence type="ECO:0000313" key="5">
    <source>
        <dbReference type="Proteomes" id="UP000326302"/>
    </source>
</evidence>
<reference evidence="4 5" key="1">
    <citation type="submission" date="2019-10" db="EMBL/GenBank/DDBJ databases">
        <title>Unraveling microbial dark matter from salterns through culturing: the case of the genus Halosegnis.</title>
        <authorList>
            <person name="Duran-Viseras A."/>
            <person name="Andrei A.-S."/>
            <person name="Vera-Gargallo B."/>
            <person name="Ghai R."/>
            <person name="Sanchez-Porro C."/>
            <person name="Ventosa A."/>
        </authorList>
    </citation>
    <scope>NUCLEOTIDE SEQUENCE [LARGE SCALE GENOMIC DNA]</scope>
    <source>
        <strain evidence="3 5">F17-44</strain>
        <strain evidence="1 6">F18-79</strain>
        <strain evidence="2 4">F19-13</strain>
    </source>
</reference>
<evidence type="ECO:0000313" key="3">
    <source>
        <dbReference type="EMBL" id="KAB7518352.1"/>
    </source>
</evidence>
<proteinExistence type="predicted"/>
<dbReference type="Proteomes" id="UP000326302">
    <property type="component" value="Unassembled WGS sequence"/>
</dbReference>
<dbReference type="AlphaFoldDB" id="A0A5N5UL64"/>
<name>A0A5N5UL64_9EURY</name>
<accession>A0A5N5UFC2</accession>
<dbReference type="EMBL" id="QKKZ01000004">
    <property type="protein sequence ID" value="KAB7513432.1"/>
    <property type="molecule type" value="Genomic_DNA"/>
</dbReference>
<dbReference type="RefSeq" id="WP_152119244.1">
    <property type="nucleotide sequence ID" value="NZ_QJOW01000001.1"/>
</dbReference>
<evidence type="ECO:0000313" key="1">
    <source>
        <dbReference type="EMBL" id="KAB7513432.1"/>
    </source>
</evidence>